<comment type="subunit">
    <text evidence="3">Component of the RNA polymerase III (Pol III) complex consisting of 17 subunits.</text>
</comment>
<comment type="catalytic activity">
    <reaction evidence="12 14">
        <text>RNA(n) + a ribonucleoside 5'-triphosphate = RNA(n+1) + diphosphate</text>
        <dbReference type="Rhea" id="RHEA:21248"/>
        <dbReference type="Rhea" id="RHEA-COMP:14527"/>
        <dbReference type="Rhea" id="RHEA-COMP:17342"/>
        <dbReference type="ChEBI" id="CHEBI:33019"/>
        <dbReference type="ChEBI" id="CHEBI:61557"/>
        <dbReference type="ChEBI" id="CHEBI:140395"/>
        <dbReference type="EC" id="2.7.7.6"/>
    </reaction>
</comment>
<dbReference type="Proteomes" id="UP001150569">
    <property type="component" value="Unassembled WGS sequence"/>
</dbReference>
<evidence type="ECO:0000256" key="8">
    <source>
        <dbReference type="ARBA" id="ARBA00022833"/>
    </source>
</evidence>
<proteinExistence type="inferred from homology"/>
<evidence type="ECO:0000313" key="16">
    <source>
        <dbReference type="EMBL" id="KAJ1930384.1"/>
    </source>
</evidence>
<dbReference type="Gene3D" id="6.20.50.80">
    <property type="match status" value="1"/>
</dbReference>
<dbReference type="Pfam" id="PF04998">
    <property type="entry name" value="RNA_pol_Rpb1_5"/>
    <property type="match status" value="1"/>
</dbReference>
<dbReference type="SUPFAM" id="SSF64484">
    <property type="entry name" value="beta and beta-prime subunits of DNA dependent RNA-polymerase"/>
    <property type="match status" value="1"/>
</dbReference>
<dbReference type="PANTHER" id="PTHR48446">
    <property type="entry name" value="DNA-DIRECTED RNA POLYMERASE SUBUNIT BETA' N-TERMINAL SECTION"/>
    <property type="match status" value="1"/>
</dbReference>
<dbReference type="CDD" id="cd02583">
    <property type="entry name" value="RNAP_III_RPC1_N"/>
    <property type="match status" value="1"/>
</dbReference>
<keyword evidence="10 14" id="KW-0804">Transcription</keyword>
<dbReference type="Gene3D" id="6.10.250.2940">
    <property type="match status" value="1"/>
</dbReference>
<evidence type="ECO:0000256" key="3">
    <source>
        <dbReference type="ARBA" id="ARBA00011206"/>
    </source>
</evidence>
<dbReference type="FunFam" id="4.10.860.120:FF:000004">
    <property type="entry name" value="DNA-directed RNA polymerase subunit"/>
    <property type="match status" value="1"/>
</dbReference>
<dbReference type="InterPro" id="IPR035698">
    <property type="entry name" value="RNAP_III_Rpc1_C"/>
</dbReference>
<dbReference type="NCBIfam" id="NF006336">
    <property type="entry name" value="PRK08566.1"/>
    <property type="match status" value="1"/>
</dbReference>
<dbReference type="InterPro" id="IPR007083">
    <property type="entry name" value="RNA_pol_Rpb1_4"/>
</dbReference>
<dbReference type="GO" id="GO:0006351">
    <property type="term" value="P:DNA-templated transcription"/>
    <property type="evidence" value="ECO:0007669"/>
    <property type="project" value="InterPro"/>
</dbReference>
<dbReference type="EMBL" id="JANBPT010000008">
    <property type="protein sequence ID" value="KAJ1930384.1"/>
    <property type="molecule type" value="Genomic_DNA"/>
</dbReference>
<dbReference type="Pfam" id="PF05000">
    <property type="entry name" value="RNA_pol_Rpb1_4"/>
    <property type="match status" value="1"/>
</dbReference>
<evidence type="ECO:0000259" key="15">
    <source>
        <dbReference type="SMART" id="SM00663"/>
    </source>
</evidence>
<dbReference type="Gene3D" id="4.10.860.120">
    <property type="entry name" value="RNA polymerase II, clamp domain"/>
    <property type="match status" value="1"/>
</dbReference>
<dbReference type="GO" id="GO:0003899">
    <property type="term" value="F:DNA-directed RNA polymerase activity"/>
    <property type="evidence" value="ECO:0007669"/>
    <property type="project" value="UniProtKB-EC"/>
</dbReference>
<dbReference type="OrthoDB" id="270392at2759"/>
<organism evidence="16 17">
    <name type="scientific">Tieghemiomyces parasiticus</name>
    <dbReference type="NCBI Taxonomy" id="78921"/>
    <lineage>
        <taxon>Eukaryota</taxon>
        <taxon>Fungi</taxon>
        <taxon>Fungi incertae sedis</taxon>
        <taxon>Zoopagomycota</taxon>
        <taxon>Kickxellomycotina</taxon>
        <taxon>Dimargaritomycetes</taxon>
        <taxon>Dimargaritales</taxon>
        <taxon>Dimargaritaceae</taxon>
        <taxon>Tieghemiomyces</taxon>
    </lineage>
</organism>
<dbReference type="FunFam" id="1.10.274.100:FF:000008">
    <property type="entry name" value="DNA-directed RNA polymerase subunit"/>
    <property type="match status" value="1"/>
</dbReference>
<reference evidence="16" key="1">
    <citation type="submission" date="2022-07" db="EMBL/GenBank/DDBJ databases">
        <title>Phylogenomic reconstructions and comparative analyses of Kickxellomycotina fungi.</title>
        <authorList>
            <person name="Reynolds N.K."/>
            <person name="Stajich J.E."/>
            <person name="Barry K."/>
            <person name="Grigoriev I.V."/>
            <person name="Crous P."/>
            <person name="Smith M.E."/>
        </authorList>
    </citation>
    <scope>NUCLEOTIDE SEQUENCE</scope>
    <source>
        <strain evidence="16">RSA 861</strain>
    </source>
</reference>
<dbReference type="InterPro" id="IPR006592">
    <property type="entry name" value="RNA_pol_N"/>
</dbReference>
<keyword evidence="7" id="KW-0479">Metal-binding</keyword>
<dbReference type="FunFam" id="3.30.1490.180:FF:000002">
    <property type="entry name" value="DNA-directed RNA polymerase subunit"/>
    <property type="match status" value="1"/>
</dbReference>
<evidence type="ECO:0000256" key="7">
    <source>
        <dbReference type="ARBA" id="ARBA00022723"/>
    </source>
</evidence>
<dbReference type="InterPro" id="IPR038120">
    <property type="entry name" value="Rpb1_funnel_sf"/>
</dbReference>
<keyword evidence="9" id="KW-0460">Magnesium</keyword>
<name>A0A9W8E3I4_9FUNG</name>
<comment type="similarity">
    <text evidence="2 14">Belongs to the RNA polymerase beta' chain family.</text>
</comment>
<dbReference type="InterPro" id="IPR042102">
    <property type="entry name" value="RNA_pol_Rpb1_3_sf"/>
</dbReference>
<dbReference type="PANTHER" id="PTHR48446:SF1">
    <property type="entry name" value="DNA-DIRECTED RNA POLYMERASE SUBUNIT BETA' N-TERMINAL SECTION"/>
    <property type="match status" value="1"/>
</dbReference>
<keyword evidence="6 14" id="KW-0548">Nucleotidyltransferase</keyword>
<dbReference type="Pfam" id="PF04997">
    <property type="entry name" value="RNA_pol_Rpb1_1"/>
    <property type="match status" value="1"/>
</dbReference>
<dbReference type="GO" id="GO:0005634">
    <property type="term" value="C:nucleus"/>
    <property type="evidence" value="ECO:0007669"/>
    <property type="project" value="UniProtKB-SubCell"/>
</dbReference>
<feature type="non-terminal residue" evidence="16">
    <location>
        <position position="1401"/>
    </location>
</feature>
<dbReference type="Pfam" id="PF00623">
    <property type="entry name" value="RNA_pol_Rpb1_2"/>
    <property type="match status" value="1"/>
</dbReference>
<dbReference type="InterPro" id="IPR035697">
    <property type="entry name" value="RNAP_III_RPC1_N"/>
</dbReference>
<dbReference type="FunFam" id="1.10.150.390:FF:000004">
    <property type="entry name" value="DNA-directed RNA polymerase subunit"/>
    <property type="match status" value="1"/>
</dbReference>
<evidence type="ECO:0000256" key="10">
    <source>
        <dbReference type="ARBA" id="ARBA00023163"/>
    </source>
</evidence>
<dbReference type="GO" id="GO:0046872">
    <property type="term" value="F:metal ion binding"/>
    <property type="evidence" value="ECO:0007669"/>
    <property type="project" value="UniProtKB-KW"/>
</dbReference>
<keyword evidence="8" id="KW-0862">Zinc</keyword>
<evidence type="ECO:0000256" key="9">
    <source>
        <dbReference type="ARBA" id="ARBA00022842"/>
    </source>
</evidence>
<dbReference type="CDD" id="cd02736">
    <property type="entry name" value="RNAP_III_Rpc1_C"/>
    <property type="match status" value="1"/>
</dbReference>
<dbReference type="InterPro" id="IPR015700">
    <property type="entry name" value="RPC1"/>
</dbReference>
<evidence type="ECO:0000256" key="6">
    <source>
        <dbReference type="ARBA" id="ARBA00022695"/>
    </source>
</evidence>
<keyword evidence="5 14" id="KW-0808">Transferase</keyword>
<comment type="subcellular location">
    <subcellularLocation>
        <location evidence="1">Nucleus</location>
    </subcellularLocation>
</comment>
<dbReference type="Gene3D" id="2.40.40.20">
    <property type="match status" value="1"/>
</dbReference>
<dbReference type="Pfam" id="PF04983">
    <property type="entry name" value="RNA_pol_Rpb1_3"/>
    <property type="match status" value="1"/>
</dbReference>
<dbReference type="GO" id="GO:0000428">
    <property type="term" value="C:DNA-directed RNA polymerase complex"/>
    <property type="evidence" value="ECO:0007669"/>
    <property type="project" value="UniProtKB-KW"/>
</dbReference>
<evidence type="ECO:0000256" key="13">
    <source>
        <dbReference type="ARBA" id="ARBA00058108"/>
    </source>
</evidence>
<evidence type="ECO:0000256" key="14">
    <source>
        <dbReference type="RuleBase" id="RU004279"/>
    </source>
</evidence>
<dbReference type="EC" id="2.7.7.6" evidence="14"/>
<dbReference type="Gene3D" id="1.10.274.100">
    <property type="entry name" value="RNA polymerase Rpb1, domain 3"/>
    <property type="match status" value="1"/>
</dbReference>
<dbReference type="InterPro" id="IPR000722">
    <property type="entry name" value="RNA_pol_asu"/>
</dbReference>
<dbReference type="InterPro" id="IPR007081">
    <property type="entry name" value="RNA_pol_Rpb1_5"/>
</dbReference>
<evidence type="ECO:0000256" key="5">
    <source>
        <dbReference type="ARBA" id="ARBA00022679"/>
    </source>
</evidence>
<comment type="caution">
    <text evidence="16">The sequence shown here is derived from an EMBL/GenBank/DDBJ whole genome shotgun (WGS) entry which is preliminary data.</text>
</comment>
<keyword evidence="11" id="KW-0539">Nucleus</keyword>
<evidence type="ECO:0000256" key="12">
    <source>
        <dbReference type="ARBA" id="ARBA00048552"/>
    </source>
</evidence>
<gene>
    <name evidence="16" type="primary">RPO31_1</name>
    <name evidence="16" type="ORF">IWQ60_000321</name>
</gene>
<dbReference type="SMART" id="SM00663">
    <property type="entry name" value="RPOLA_N"/>
    <property type="match status" value="1"/>
</dbReference>
<dbReference type="FunFam" id="2.40.40.20:FF:000019">
    <property type="entry name" value="DNA-directed RNA polymerase II subunit RPB1"/>
    <property type="match status" value="1"/>
</dbReference>
<dbReference type="Gene3D" id="3.30.1490.180">
    <property type="entry name" value="RNA polymerase ii"/>
    <property type="match status" value="1"/>
</dbReference>
<evidence type="ECO:0000256" key="4">
    <source>
        <dbReference type="ARBA" id="ARBA00022478"/>
    </source>
</evidence>
<comment type="function">
    <text evidence="13">DNA-dependent RNA polymerase catalyzes the transcription of DNA into RNA using the four ribonucleoside triphosphates as substrates. Largest and catalytic core component of RNA polymerase III which synthesizes small RNAs, such as 5S rRNA and tRNAs. Forms the polymerase active center together with the second largest subunit. A single-stranded DNA template strand of the promoter is positioned within the central active site cleft of Pol III. A bridging helix emanates from RPC1 and crosses the cleft near the catalytic site and is thought to promote translocation of Pol III by acting as a ratchet that moves the RNA-DNA hybrid through the active site by switching from straight to bent conformations at each step of nucleotide addition.</text>
</comment>
<keyword evidence="4 14" id="KW-0240">DNA-directed RNA polymerase</keyword>
<dbReference type="GO" id="GO:0003677">
    <property type="term" value="F:DNA binding"/>
    <property type="evidence" value="ECO:0007669"/>
    <property type="project" value="InterPro"/>
</dbReference>
<dbReference type="InterPro" id="IPR044893">
    <property type="entry name" value="RNA_pol_Rpb1_clamp_domain"/>
</dbReference>
<evidence type="ECO:0000313" key="17">
    <source>
        <dbReference type="Proteomes" id="UP001150569"/>
    </source>
</evidence>
<evidence type="ECO:0000256" key="11">
    <source>
        <dbReference type="ARBA" id="ARBA00023242"/>
    </source>
</evidence>
<dbReference type="Gene3D" id="1.10.132.30">
    <property type="match status" value="1"/>
</dbReference>
<dbReference type="InterPro" id="IPR007066">
    <property type="entry name" value="RNA_pol_Rpb1_3"/>
</dbReference>
<keyword evidence="17" id="KW-1185">Reference proteome</keyword>
<accession>A0A9W8E3I4</accession>
<sequence length="1401" mass="156519">MKEQVTDNVSKKIKHIHFSVLSPDEMRRVSELEVTQRDLYDIPSRKPIKHGVLDRRMGVSDKEALCDTCGLPMANCIGHFGHINLCLPIFHIGYFKAVVTILQNICKTCSRVLLEESDRRKFLKRLRAPVLDNIQRRLITKGVNTQCRKVVNCMYCGATNGAVKKVSGLKIIHEKFRAKKTADEQARFRQTFDAAVALNPELKSHINKAQEDLNPLRVQKLFEKITAEDCELLALDPNSGRPETFIWSTIPVPPTCIRPSVAQEGTSNEDDLTAKLAEITFSNALIQGALQRGEPLLTLMEQWENMQIAAAMYINSTIPGLPFTGNTKPIRGLCQRLKGKQGRFRGNLSGKRVDFSGRTVISPDPNLAIDEVGIPVLVSKVLTFPERVFAHNLEVLKAAVRNGPEVHPGANYVVKKSNGMKRFLQYVDRVTFAEQLEIGDVVERHLRDGDVVLFNRQPSLHRQSIMAHYVRVKPWRTFRFNECVCSPYNADFDGDEMNIHVPQTEEARMEAIELMGVKNNLVTPRNGEMLITATQDFITAAYLVTHKDLFYDRAQFTQICCYFCDAATPIDVPPPAIWKPVQLWTGKQIFSVLLRPSRTEPVLVNLECRNKSFDYRDGRYPDFCPRDGYVVIQNSELLAGVMDKATVGGNKKSSVLFFILRNYGGVAAAQAMNRLAKLCARWLGNRGFSIGINDVQTSLRLQQKKDQLIDDAYMECDTLVEQSARGQITCLAGQDKAGTVESKMSGILSNVRELAGKMCRHELSSHNAPLIMAVCGSKGSALNVCQMVACVGQQIINSKRVQDGFMDRTLPHFPKNSVDPDARGFVRNCFYTGLTPTEFLFHAMSGREGLVDTAVKTAETGYMQRRLMKTFEDYTVHYDLSVRSSTGGLLQFRYGGDALDPTYMEGEGDPVVFERDFRHAVNCQHGRTDTKGRAAPVLLPYEVLEVTNSILAQRRFTVRCLPEYLDSIRAYVANSLVTGLATIRERLDLPGLAVKPSTAREAKAQGRKGTAAAHKAADNRLRVTRPVLEAFLESCYQKYVRATVEPGTAVGALGAMSIGEPTTQMTLKTFHFAGVASMNVTAGVPRLKEIMSASRNISTPIVTCKLVNSRNETAARIVKGRLERTTLRDVTECVEEIYTQTECFLSFKISLDTIRKLHLETTLHRIAQAIPVNSKLKLTDANVRVVKPDRIRVYPSPKSGEQLYLALQHLKRRLPDVVVVGIPSVRHAVIADEKQDFVVKAEGSGLREMMGVDGVIGTATESNDIMELERVLGIEAAARMIIQEFQSITKGYDITIDIRHLWMLADIMTFKGEVLGVNRFGLAKMKDSVMMLASFEKTTDHLFDAAVYGKRDAIVGVSECIIMGIPMPIGTGLFKLVQETDRRQVKPRPLLFDTPEHHVKL</sequence>
<protein>
    <recommendedName>
        <fullName evidence="14">DNA-directed RNA polymerase subunit</fullName>
        <ecNumber evidence="14">2.7.7.6</ecNumber>
    </recommendedName>
</protein>
<evidence type="ECO:0000256" key="1">
    <source>
        <dbReference type="ARBA" id="ARBA00004123"/>
    </source>
</evidence>
<dbReference type="InterPro" id="IPR007080">
    <property type="entry name" value="RNA_pol_Rpb1_1"/>
</dbReference>
<feature type="domain" description="RNA polymerase N-terminal" evidence="15">
    <location>
        <begin position="243"/>
        <end position="545"/>
    </location>
</feature>
<evidence type="ECO:0000256" key="2">
    <source>
        <dbReference type="ARBA" id="ARBA00006460"/>
    </source>
</evidence>
<dbReference type="Gene3D" id="1.10.150.390">
    <property type="match status" value="1"/>
</dbReference>